<evidence type="ECO:0000313" key="1">
    <source>
        <dbReference type="EMBL" id="DAE24436.1"/>
    </source>
</evidence>
<protein>
    <submittedName>
        <fullName evidence="1">Uncharacterized protein</fullName>
    </submittedName>
</protein>
<accession>A0A8S5R0J4</accession>
<proteinExistence type="predicted"/>
<dbReference type="EMBL" id="BK015774">
    <property type="protein sequence ID" value="DAE24436.1"/>
    <property type="molecule type" value="Genomic_DNA"/>
</dbReference>
<reference evidence="1" key="1">
    <citation type="journal article" date="2021" name="Proc. Natl. Acad. Sci. U.S.A.">
        <title>A Catalog of Tens of Thousands of Viruses from Human Metagenomes Reveals Hidden Associations with Chronic Diseases.</title>
        <authorList>
            <person name="Tisza M.J."/>
            <person name="Buck C.B."/>
        </authorList>
    </citation>
    <scope>NUCLEOTIDE SEQUENCE</scope>
    <source>
        <strain evidence="1">Ct4xW4</strain>
    </source>
</reference>
<sequence>MYSGLVNITVDYHRTNRKTDTVKNLKPWPGFVDHYTFM</sequence>
<organism evidence="1">
    <name type="scientific">Myoviridae sp. ct4xW4</name>
    <dbReference type="NCBI Taxonomy" id="2826611"/>
    <lineage>
        <taxon>Viruses</taxon>
        <taxon>Duplodnaviria</taxon>
        <taxon>Heunggongvirae</taxon>
        <taxon>Uroviricota</taxon>
        <taxon>Caudoviricetes</taxon>
    </lineage>
</organism>
<name>A0A8S5R0J4_9CAUD</name>